<dbReference type="AlphaFoldDB" id="A0A0L7KRJ3"/>
<keyword evidence="1" id="KW-1133">Transmembrane helix</keyword>
<keyword evidence="1" id="KW-0472">Membrane</keyword>
<feature type="transmembrane region" description="Helical" evidence="1">
    <location>
        <begin position="20"/>
        <end position="40"/>
    </location>
</feature>
<reference evidence="2 3" key="1">
    <citation type="journal article" date="2015" name="Genome Biol. Evol.">
        <title>The genome of winter moth (Operophtera brumata) provides a genomic perspective on sexual dimorphism and phenology.</title>
        <authorList>
            <person name="Derks M.F."/>
            <person name="Smit S."/>
            <person name="Salis L."/>
            <person name="Schijlen E."/>
            <person name="Bossers A."/>
            <person name="Mateman C."/>
            <person name="Pijl A.S."/>
            <person name="de Ridder D."/>
            <person name="Groenen M.A."/>
            <person name="Visser M.E."/>
            <person name="Megens H.J."/>
        </authorList>
    </citation>
    <scope>NUCLEOTIDE SEQUENCE [LARGE SCALE GENOMIC DNA]</scope>
    <source>
        <strain evidence="2">WM2013NL</strain>
        <tissue evidence="2">Head and thorax</tissue>
    </source>
</reference>
<gene>
    <name evidence="2" type="ORF">OBRU01_22330</name>
</gene>
<keyword evidence="3" id="KW-1185">Reference proteome</keyword>
<protein>
    <submittedName>
        <fullName evidence="2">Uncharacterized protein</fullName>
    </submittedName>
</protein>
<accession>A0A0L7KRJ3</accession>
<name>A0A0L7KRJ3_OPEBR</name>
<sequence length="153" mass="17443">MQQLKSKWFISDNNLRNIRIVFHFVAFLHLVITAIVTLSIDTTVDEDPRIQAYYYLLALAYLPARLYADWKTKRGEGIQCHVKILNHATDVLMTSLRTLLVAALSALCVARGGRDRSTAHSTAKAEHYEEARHAYVSICADLHLCDLLQFVER</sequence>
<dbReference type="EMBL" id="JTDY01006768">
    <property type="protein sequence ID" value="KOB65705.1"/>
    <property type="molecule type" value="Genomic_DNA"/>
</dbReference>
<evidence type="ECO:0000313" key="2">
    <source>
        <dbReference type="EMBL" id="KOB65705.1"/>
    </source>
</evidence>
<keyword evidence="1" id="KW-0812">Transmembrane</keyword>
<proteinExistence type="predicted"/>
<evidence type="ECO:0000256" key="1">
    <source>
        <dbReference type="SAM" id="Phobius"/>
    </source>
</evidence>
<dbReference type="Proteomes" id="UP000037510">
    <property type="component" value="Unassembled WGS sequence"/>
</dbReference>
<organism evidence="2 3">
    <name type="scientific">Operophtera brumata</name>
    <name type="common">Winter moth</name>
    <name type="synonym">Phalaena brumata</name>
    <dbReference type="NCBI Taxonomy" id="104452"/>
    <lineage>
        <taxon>Eukaryota</taxon>
        <taxon>Metazoa</taxon>
        <taxon>Ecdysozoa</taxon>
        <taxon>Arthropoda</taxon>
        <taxon>Hexapoda</taxon>
        <taxon>Insecta</taxon>
        <taxon>Pterygota</taxon>
        <taxon>Neoptera</taxon>
        <taxon>Endopterygota</taxon>
        <taxon>Lepidoptera</taxon>
        <taxon>Glossata</taxon>
        <taxon>Ditrysia</taxon>
        <taxon>Geometroidea</taxon>
        <taxon>Geometridae</taxon>
        <taxon>Larentiinae</taxon>
        <taxon>Operophtera</taxon>
    </lineage>
</organism>
<comment type="caution">
    <text evidence="2">The sequence shown here is derived from an EMBL/GenBank/DDBJ whole genome shotgun (WGS) entry which is preliminary data.</text>
</comment>
<evidence type="ECO:0000313" key="3">
    <source>
        <dbReference type="Proteomes" id="UP000037510"/>
    </source>
</evidence>
<feature type="transmembrane region" description="Helical" evidence="1">
    <location>
        <begin position="52"/>
        <end position="68"/>
    </location>
</feature>